<feature type="transmembrane region" description="Helical" evidence="6">
    <location>
        <begin position="57"/>
        <end position="79"/>
    </location>
</feature>
<dbReference type="InterPro" id="IPR027022">
    <property type="entry name" value="ABC_permease_BceB-typ"/>
</dbReference>
<dbReference type="PIRSF" id="PIRSF018968">
    <property type="entry name" value="ABC_permease_BceB"/>
    <property type="match status" value="1"/>
</dbReference>
<dbReference type="InterPro" id="IPR052536">
    <property type="entry name" value="ABC-4_Integral_Memb_Prot"/>
</dbReference>
<protein>
    <submittedName>
        <fullName evidence="8">ABC transport system permease protein</fullName>
    </submittedName>
</protein>
<evidence type="ECO:0000256" key="4">
    <source>
        <dbReference type="ARBA" id="ARBA00022989"/>
    </source>
</evidence>
<evidence type="ECO:0000313" key="8">
    <source>
        <dbReference type="EMBL" id="PWJ75522.1"/>
    </source>
</evidence>
<organism evidence="8 9">
    <name type="scientific">Murimonas intestini</name>
    <dbReference type="NCBI Taxonomy" id="1337051"/>
    <lineage>
        <taxon>Bacteria</taxon>
        <taxon>Bacillati</taxon>
        <taxon>Bacillota</taxon>
        <taxon>Clostridia</taxon>
        <taxon>Lachnospirales</taxon>
        <taxon>Lachnospiraceae</taxon>
        <taxon>Murimonas</taxon>
    </lineage>
</organism>
<evidence type="ECO:0000256" key="1">
    <source>
        <dbReference type="ARBA" id="ARBA00004651"/>
    </source>
</evidence>
<gene>
    <name evidence="8" type="ORF">C7383_10692</name>
</gene>
<comment type="similarity">
    <text evidence="6">Belongs to the ABC-4 integral membrane protein family.</text>
</comment>
<evidence type="ECO:0000256" key="5">
    <source>
        <dbReference type="ARBA" id="ARBA00023136"/>
    </source>
</evidence>
<dbReference type="RefSeq" id="WP_109626465.1">
    <property type="nucleotide sequence ID" value="NZ_JANKBI010000004.1"/>
</dbReference>
<feature type="transmembrane region" description="Helical" evidence="6">
    <location>
        <begin position="537"/>
        <end position="564"/>
    </location>
</feature>
<dbReference type="Proteomes" id="UP000245412">
    <property type="component" value="Unassembled WGS sequence"/>
</dbReference>
<feature type="transmembrane region" description="Helical" evidence="6">
    <location>
        <begin position="234"/>
        <end position="259"/>
    </location>
</feature>
<feature type="transmembrane region" description="Helical" evidence="6">
    <location>
        <begin position="151"/>
        <end position="174"/>
    </location>
</feature>
<keyword evidence="4 6" id="KW-1133">Transmembrane helix</keyword>
<dbReference type="EMBL" id="QGGY01000006">
    <property type="protein sequence ID" value="PWJ75522.1"/>
    <property type="molecule type" value="Genomic_DNA"/>
</dbReference>
<feature type="transmembrane region" description="Helical" evidence="6">
    <location>
        <begin position="636"/>
        <end position="656"/>
    </location>
</feature>
<evidence type="ECO:0000259" key="7">
    <source>
        <dbReference type="Pfam" id="PF02687"/>
    </source>
</evidence>
<keyword evidence="5 6" id="KW-0472">Membrane</keyword>
<comment type="subcellular location">
    <subcellularLocation>
        <location evidence="1 6">Cell membrane</location>
        <topology evidence="1 6">Multi-pass membrane protein</topology>
    </subcellularLocation>
</comment>
<evidence type="ECO:0000313" key="9">
    <source>
        <dbReference type="Proteomes" id="UP000245412"/>
    </source>
</evidence>
<feature type="transmembrane region" description="Helical" evidence="6">
    <location>
        <begin position="599"/>
        <end position="624"/>
    </location>
</feature>
<dbReference type="GO" id="GO:0055085">
    <property type="term" value="P:transmembrane transport"/>
    <property type="evidence" value="ECO:0007669"/>
    <property type="project" value="UniProtKB-UniRule"/>
</dbReference>
<feature type="transmembrane region" description="Helical" evidence="6">
    <location>
        <begin position="20"/>
        <end position="37"/>
    </location>
</feature>
<dbReference type="InterPro" id="IPR003838">
    <property type="entry name" value="ABC3_permease_C"/>
</dbReference>
<proteinExistence type="inferred from homology"/>
<dbReference type="PANTHER" id="PTHR46795">
    <property type="entry name" value="ABC TRANSPORTER PERMEASE-RELATED-RELATED"/>
    <property type="match status" value="1"/>
</dbReference>
<comment type="caution">
    <text evidence="8">The sequence shown here is derived from an EMBL/GenBank/DDBJ whole genome shotgun (WGS) entry which is preliminary data.</text>
</comment>
<evidence type="ECO:0000256" key="6">
    <source>
        <dbReference type="PIRNR" id="PIRNR018968"/>
    </source>
</evidence>
<feature type="domain" description="ABC3 transporter permease C-terminal" evidence="7">
    <location>
        <begin position="64"/>
        <end position="180"/>
    </location>
</feature>
<feature type="transmembrane region" description="Helical" evidence="6">
    <location>
        <begin position="285"/>
        <end position="306"/>
    </location>
</feature>
<name>A0AB73T3Y7_9FIRM</name>
<feature type="transmembrane region" description="Helical" evidence="6">
    <location>
        <begin position="107"/>
        <end position="131"/>
    </location>
</feature>
<dbReference type="GO" id="GO:0005886">
    <property type="term" value="C:plasma membrane"/>
    <property type="evidence" value="ECO:0007669"/>
    <property type="project" value="UniProtKB-SubCell"/>
</dbReference>
<dbReference type="AlphaFoldDB" id="A0AB73T3Y7"/>
<feature type="transmembrane region" description="Helical" evidence="6">
    <location>
        <begin position="203"/>
        <end position="222"/>
    </location>
</feature>
<sequence length="665" mass="73143">MLFKLSVKNMKKSFGDYTIYFLTLILGVAIFYVFNSMDSQQAMMQLSASTKAIVDLLLQMLGGVSVFVSIILGFLIVYANNFLIKRRKKEFGIYMTLGMGKGQISRILFLETIIVGIMSLAVGLLIGVFASQGMSVVVAKMFEADMSRYEFVFSKAACIKTIVYFGIMYLAVILMNMISISKLNLIDLLTAVKKSESIKVKNAAVSVIVFLASIGMLVYAYYNVAYKTSSIGPGSIMLMIAIGSLGTFLFFWSLAGFLLKLVQTSRKTYFKGLNMFIMRQINSKINTMVFSMTIICLMLFMTIGVLSSGMSLNTSVKEGLKENAPVDVNLWIPVREDGKTAADMIEEAGYSMDHFKPDYALVTEYATNELTLKDTLGSAVKEMEAAYTMLDDSTAESVMKVSEYNKIADMYGQPKIEVGQNEYAVICNYDNMRVWRDKGLEQGTKISLGGVEYFPHYDKCQDGFIKMSGNATNFGIIVLPDEAVNEAWSVKSLLIANYSADDQQGKESMEAELAALDSPAAAEIDAVTKISLYEGSVGLGAIVTFIAIYLGVIFLISSAAILALKELSDSSDNRERYAVLRQIGTDEKMINRALFTQTAIFFLIPLALAAVHSIFGIKFVNVILESMGAESRGESIVGTAIFIIAIYGGYFIATYFGSKRIIAGK</sequence>
<dbReference type="Pfam" id="PF02687">
    <property type="entry name" value="FtsX"/>
    <property type="match status" value="1"/>
</dbReference>
<keyword evidence="6" id="KW-0813">Transport</keyword>
<dbReference type="PANTHER" id="PTHR46795:SF3">
    <property type="entry name" value="ABC TRANSPORTER PERMEASE"/>
    <property type="match status" value="1"/>
</dbReference>
<keyword evidence="9" id="KW-1185">Reference proteome</keyword>
<keyword evidence="3 6" id="KW-0812">Transmembrane</keyword>
<keyword evidence="2 6" id="KW-1003">Cell membrane</keyword>
<accession>A0AB73T3Y7</accession>
<reference evidence="8 9" key="1">
    <citation type="submission" date="2018-05" db="EMBL/GenBank/DDBJ databases">
        <authorList>
            <person name="Goeker M."/>
            <person name="Huntemann M."/>
            <person name="Clum A."/>
            <person name="Pillay M."/>
            <person name="Palaniappan K."/>
            <person name="Varghese N."/>
            <person name="Mikhailova N."/>
            <person name="Stamatis D."/>
            <person name="Reddy T."/>
            <person name="Daum C."/>
            <person name="Shapiro N."/>
            <person name="Ivanova N."/>
            <person name="Kyrpides N."/>
            <person name="Woyke T."/>
        </authorList>
    </citation>
    <scope>NUCLEOTIDE SEQUENCE [LARGE SCALE GENOMIC DNA]</scope>
    <source>
        <strain evidence="8 9">DSM 26524</strain>
    </source>
</reference>
<evidence type="ECO:0000256" key="2">
    <source>
        <dbReference type="ARBA" id="ARBA00022475"/>
    </source>
</evidence>
<evidence type="ECO:0000256" key="3">
    <source>
        <dbReference type="ARBA" id="ARBA00022692"/>
    </source>
</evidence>